<feature type="non-terminal residue" evidence="2">
    <location>
        <position position="31"/>
    </location>
</feature>
<comment type="caution">
    <text evidence="2">The sequence shown here is derived from an EMBL/GenBank/DDBJ whole genome shotgun (WGS) entry which is preliminary data.</text>
</comment>
<evidence type="ECO:0000256" key="1">
    <source>
        <dbReference type="SAM" id="Phobius"/>
    </source>
</evidence>
<protein>
    <submittedName>
        <fullName evidence="2">Uncharacterized protein</fullName>
    </submittedName>
</protein>
<organism evidence="2">
    <name type="scientific">marine sediment metagenome</name>
    <dbReference type="NCBI Taxonomy" id="412755"/>
    <lineage>
        <taxon>unclassified sequences</taxon>
        <taxon>metagenomes</taxon>
        <taxon>ecological metagenomes</taxon>
    </lineage>
</organism>
<keyword evidence="1" id="KW-0472">Membrane</keyword>
<dbReference type="AlphaFoldDB" id="X1KIX6"/>
<feature type="transmembrane region" description="Helical" evidence="1">
    <location>
        <begin position="6"/>
        <end position="30"/>
    </location>
</feature>
<sequence>MTKTILKIIGILVLGAIGGIISQIFLIPYLM</sequence>
<reference evidence="2" key="1">
    <citation type="journal article" date="2014" name="Front. Microbiol.">
        <title>High frequency of phylogenetically diverse reductive dehalogenase-homologous genes in deep subseafloor sedimentary metagenomes.</title>
        <authorList>
            <person name="Kawai M."/>
            <person name="Futagami T."/>
            <person name="Toyoda A."/>
            <person name="Takaki Y."/>
            <person name="Nishi S."/>
            <person name="Hori S."/>
            <person name="Arai W."/>
            <person name="Tsubouchi T."/>
            <person name="Morono Y."/>
            <person name="Uchiyama I."/>
            <person name="Ito T."/>
            <person name="Fujiyama A."/>
            <person name="Inagaki F."/>
            <person name="Takami H."/>
        </authorList>
    </citation>
    <scope>NUCLEOTIDE SEQUENCE</scope>
    <source>
        <strain evidence="2">Expedition CK06-06</strain>
    </source>
</reference>
<keyword evidence="1" id="KW-0812">Transmembrane</keyword>
<name>X1KIX6_9ZZZZ</name>
<gene>
    <name evidence="2" type="ORF">S06H3_15011</name>
</gene>
<accession>X1KIX6</accession>
<keyword evidence="1" id="KW-1133">Transmembrane helix</keyword>
<evidence type="ECO:0000313" key="2">
    <source>
        <dbReference type="EMBL" id="GAI06982.1"/>
    </source>
</evidence>
<dbReference type="EMBL" id="BARV01007366">
    <property type="protein sequence ID" value="GAI06982.1"/>
    <property type="molecule type" value="Genomic_DNA"/>
</dbReference>
<proteinExistence type="predicted"/>